<reference evidence="2" key="1">
    <citation type="submission" date="2021-03" db="EMBL/GenBank/DDBJ databases">
        <authorList>
            <person name="Bekaert M."/>
        </authorList>
    </citation>
    <scope>NUCLEOTIDE SEQUENCE</scope>
</reference>
<evidence type="ECO:0000313" key="2">
    <source>
        <dbReference type="EMBL" id="CAG2195594.1"/>
    </source>
</evidence>
<feature type="region of interest" description="Disordered" evidence="1">
    <location>
        <begin position="63"/>
        <end position="157"/>
    </location>
</feature>
<feature type="compositionally biased region" description="Polar residues" evidence="1">
    <location>
        <begin position="108"/>
        <end position="117"/>
    </location>
</feature>
<dbReference type="EMBL" id="CAJPWZ010000523">
    <property type="protein sequence ID" value="CAG2195594.1"/>
    <property type="molecule type" value="Genomic_DNA"/>
</dbReference>
<dbReference type="Pfam" id="PF06026">
    <property type="entry name" value="Rib_5-P_isom_A"/>
    <property type="match status" value="1"/>
</dbReference>
<organism evidence="2 3">
    <name type="scientific">Mytilus edulis</name>
    <name type="common">Blue mussel</name>
    <dbReference type="NCBI Taxonomy" id="6550"/>
    <lineage>
        <taxon>Eukaryota</taxon>
        <taxon>Metazoa</taxon>
        <taxon>Spiralia</taxon>
        <taxon>Lophotrochozoa</taxon>
        <taxon>Mollusca</taxon>
        <taxon>Bivalvia</taxon>
        <taxon>Autobranchia</taxon>
        <taxon>Pteriomorphia</taxon>
        <taxon>Mytilida</taxon>
        <taxon>Mytiloidea</taxon>
        <taxon>Mytilidae</taxon>
        <taxon>Mytilinae</taxon>
        <taxon>Mytilus</taxon>
    </lineage>
</organism>
<dbReference type="Gene3D" id="3.30.70.260">
    <property type="match status" value="1"/>
</dbReference>
<dbReference type="OrthoDB" id="346907at2759"/>
<feature type="compositionally biased region" description="Polar residues" evidence="1">
    <location>
        <begin position="131"/>
        <end position="155"/>
    </location>
</feature>
<feature type="compositionally biased region" description="Basic and acidic residues" evidence="1">
    <location>
        <begin position="118"/>
        <end position="129"/>
    </location>
</feature>
<dbReference type="GO" id="GO:0004751">
    <property type="term" value="F:ribose-5-phosphate isomerase activity"/>
    <property type="evidence" value="ECO:0007669"/>
    <property type="project" value="UniProtKB-EC"/>
</dbReference>
<dbReference type="InterPro" id="IPR004788">
    <property type="entry name" value="Ribose5P_isomerase_type_A"/>
</dbReference>
<dbReference type="PANTHER" id="PTHR11934:SF0">
    <property type="entry name" value="RIBOSE-5-PHOSPHATE ISOMERASE"/>
    <property type="match status" value="1"/>
</dbReference>
<feature type="compositionally biased region" description="Polar residues" evidence="1">
    <location>
        <begin position="63"/>
        <end position="77"/>
    </location>
</feature>
<protein>
    <submittedName>
        <fullName evidence="2">RpiA</fullName>
        <ecNumber evidence="2">5.3.1.6</ecNumber>
    </submittedName>
</protein>
<dbReference type="SUPFAM" id="SSF75445">
    <property type="entry name" value="D-ribose-5-phosphate isomerase (RpiA), lid domain"/>
    <property type="match status" value="1"/>
</dbReference>
<name>A0A8S3QQA5_MYTED</name>
<sequence>MFNNIGGGPPSWTSNSASGPTSRSNMMEAGSIMENVNIHSSLDPRKQELLEARFLGGRFQPLNITQSQDNSNHSAGSVEQLDEGVSVSTPEKQPRTPTERKRKRKATSDGSESNTPKTRPEANGKKINEYFKNQSPNRTGSINPTTGAKSPSPQGLSYGPVVTDNGNFVIDWQFQSLPQDWNQINQQIVLIPGVLDTGLFINMAKKAYFGREDGSLVEQTK</sequence>
<proteinExistence type="predicted"/>
<keyword evidence="2" id="KW-0413">Isomerase</keyword>
<evidence type="ECO:0000313" key="3">
    <source>
        <dbReference type="Proteomes" id="UP000683360"/>
    </source>
</evidence>
<gene>
    <name evidence="2" type="ORF">MEDL_10534</name>
</gene>
<dbReference type="GO" id="GO:0009052">
    <property type="term" value="P:pentose-phosphate shunt, non-oxidative branch"/>
    <property type="evidence" value="ECO:0007669"/>
    <property type="project" value="InterPro"/>
</dbReference>
<dbReference type="EC" id="5.3.1.6" evidence="2"/>
<dbReference type="AlphaFoldDB" id="A0A8S3QQA5"/>
<accession>A0A8S3QQA5</accession>
<dbReference type="PANTHER" id="PTHR11934">
    <property type="entry name" value="RIBOSE-5-PHOSPHATE ISOMERASE"/>
    <property type="match status" value="1"/>
</dbReference>
<feature type="region of interest" description="Disordered" evidence="1">
    <location>
        <begin position="1"/>
        <end position="32"/>
    </location>
</feature>
<feature type="compositionally biased region" description="Polar residues" evidence="1">
    <location>
        <begin position="11"/>
        <end position="25"/>
    </location>
</feature>
<keyword evidence="3" id="KW-1185">Reference proteome</keyword>
<evidence type="ECO:0000256" key="1">
    <source>
        <dbReference type="SAM" id="MobiDB-lite"/>
    </source>
</evidence>
<dbReference type="GO" id="GO:0005737">
    <property type="term" value="C:cytoplasm"/>
    <property type="evidence" value="ECO:0007669"/>
    <property type="project" value="TreeGrafter"/>
</dbReference>
<dbReference type="Proteomes" id="UP000683360">
    <property type="component" value="Unassembled WGS sequence"/>
</dbReference>
<comment type="caution">
    <text evidence="2">The sequence shown here is derived from an EMBL/GenBank/DDBJ whole genome shotgun (WGS) entry which is preliminary data.</text>
</comment>
<dbReference type="GO" id="GO:0006014">
    <property type="term" value="P:D-ribose metabolic process"/>
    <property type="evidence" value="ECO:0007669"/>
    <property type="project" value="TreeGrafter"/>
</dbReference>